<feature type="domain" description="Ketoreductase" evidence="4">
    <location>
        <begin position="7"/>
        <end position="191"/>
    </location>
</feature>
<dbReference type="PANTHER" id="PTHR44196">
    <property type="entry name" value="DEHYDROGENASE/REDUCTASE SDR FAMILY MEMBER 7B"/>
    <property type="match status" value="1"/>
</dbReference>
<dbReference type="Proteomes" id="UP001597497">
    <property type="component" value="Unassembled WGS sequence"/>
</dbReference>
<dbReference type="CDD" id="cd05233">
    <property type="entry name" value="SDR_c"/>
    <property type="match status" value="1"/>
</dbReference>
<proteinExistence type="inferred from homology"/>
<dbReference type="InterPro" id="IPR057326">
    <property type="entry name" value="KR_dom"/>
</dbReference>
<dbReference type="PRINTS" id="PR00081">
    <property type="entry name" value="GDHRDH"/>
</dbReference>
<dbReference type="Gene3D" id="3.40.50.720">
    <property type="entry name" value="NAD(P)-binding Rossmann-like Domain"/>
    <property type="match status" value="1"/>
</dbReference>
<dbReference type="SUPFAM" id="SSF51735">
    <property type="entry name" value="NAD(P)-binding Rossmann-fold domains"/>
    <property type="match status" value="1"/>
</dbReference>
<dbReference type="RefSeq" id="WP_379928742.1">
    <property type="nucleotide sequence ID" value="NZ_JBHUMM010000010.1"/>
</dbReference>
<dbReference type="SMART" id="SM00822">
    <property type="entry name" value="PKS_KR"/>
    <property type="match status" value="1"/>
</dbReference>
<dbReference type="EC" id="1.1.1.-" evidence="5"/>
<evidence type="ECO:0000313" key="5">
    <source>
        <dbReference type="EMBL" id="MFD2671290.1"/>
    </source>
</evidence>
<dbReference type="Pfam" id="PF00106">
    <property type="entry name" value="adh_short"/>
    <property type="match status" value="1"/>
</dbReference>
<comment type="similarity">
    <text evidence="1 3">Belongs to the short-chain dehydrogenases/reductases (SDR) family.</text>
</comment>
<name>A0ABW5R8B0_9BACL</name>
<evidence type="ECO:0000256" key="3">
    <source>
        <dbReference type="RuleBase" id="RU000363"/>
    </source>
</evidence>
<evidence type="ECO:0000313" key="6">
    <source>
        <dbReference type="Proteomes" id="UP001597497"/>
    </source>
</evidence>
<gene>
    <name evidence="5" type="ORF">ACFSUC_06690</name>
</gene>
<reference evidence="6" key="1">
    <citation type="journal article" date="2019" name="Int. J. Syst. Evol. Microbiol.">
        <title>The Global Catalogue of Microorganisms (GCM) 10K type strain sequencing project: providing services to taxonomists for standard genome sequencing and annotation.</title>
        <authorList>
            <consortium name="The Broad Institute Genomics Platform"/>
            <consortium name="The Broad Institute Genome Sequencing Center for Infectious Disease"/>
            <person name="Wu L."/>
            <person name="Ma J."/>
        </authorList>
    </citation>
    <scope>NUCLEOTIDE SEQUENCE [LARGE SCALE GENOMIC DNA]</scope>
    <source>
        <strain evidence="6">KCTC 33676</strain>
    </source>
</reference>
<dbReference type="InterPro" id="IPR002347">
    <property type="entry name" value="SDR_fam"/>
</dbReference>
<dbReference type="PRINTS" id="PR00080">
    <property type="entry name" value="SDRFAMILY"/>
</dbReference>
<dbReference type="InterPro" id="IPR036291">
    <property type="entry name" value="NAD(P)-bd_dom_sf"/>
</dbReference>
<dbReference type="PROSITE" id="PS00061">
    <property type="entry name" value="ADH_SHORT"/>
    <property type="match status" value="1"/>
</dbReference>
<sequence>MGSLTNKVVFITGGGSGLGKAAALAAAKEGAKVAVMGRQPQKLQETVEAIQASGGQAIAVRGDVSQLSDIKQAVAEVAAAYGTVHVLVNNAAVFIANSLADTSLPDWQHQMQVNVTGPLLLTQALLPQMREQREGIIINVTSSMADNGSGGYAAYGASKAALESITRTLAEEEEEYGIRAHLFNPGQIRTAMHATGKEPEQVVSQLIELAIWHKQQPNGQHIQVS</sequence>
<evidence type="ECO:0000259" key="4">
    <source>
        <dbReference type="SMART" id="SM00822"/>
    </source>
</evidence>
<evidence type="ECO:0000256" key="1">
    <source>
        <dbReference type="ARBA" id="ARBA00006484"/>
    </source>
</evidence>
<dbReference type="PANTHER" id="PTHR44196:SF4">
    <property type="entry name" value="SHORT CHAIN DEHYDROGENASE"/>
    <property type="match status" value="1"/>
</dbReference>
<dbReference type="EMBL" id="JBHUMM010000010">
    <property type="protein sequence ID" value="MFD2671290.1"/>
    <property type="molecule type" value="Genomic_DNA"/>
</dbReference>
<comment type="caution">
    <text evidence="5">The sequence shown here is derived from an EMBL/GenBank/DDBJ whole genome shotgun (WGS) entry which is preliminary data.</text>
</comment>
<accession>A0ABW5R8B0</accession>
<dbReference type="InterPro" id="IPR020904">
    <property type="entry name" value="Sc_DH/Rdtase_CS"/>
</dbReference>
<evidence type="ECO:0000256" key="2">
    <source>
        <dbReference type="ARBA" id="ARBA00023002"/>
    </source>
</evidence>
<dbReference type="GO" id="GO:0016491">
    <property type="term" value="F:oxidoreductase activity"/>
    <property type="evidence" value="ECO:0007669"/>
    <property type="project" value="UniProtKB-KW"/>
</dbReference>
<keyword evidence="2 5" id="KW-0560">Oxidoreductase</keyword>
<protein>
    <submittedName>
        <fullName evidence="5">SDR family NAD(P)-dependent oxidoreductase</fullName>
        <ecNumber evidence="5">1.1.1.-</ecNumber>
    </submittedName>
</protein>
<organism evidence="5 6">
    <name type="scientific">Marinicrinis sediminis</name>
    <dbReference type="NCBI Taxonomy" id="1652465"/>
    <lineage>
        <taxon>Bacteria</taxon>
        <taxon>Bacillati</taxon>
        <taxon>Bacillota</taxon>
        <taxon>Bacilli</taxon>
        <taxon>Bacillales</taxon>
        <taxon>Paenibacillaceae</taxon>
    </lineage>
</organism>
<keyword evidence="6" id="KW-1185">Reference proteome</keyword>